<accession>A0AC34FE13</accession>
<protein>
    <submittedName>
        <fullName evidence="2">FR47-like domain-containing protein</fullName>
    </submittedName>
</protein>
<proteinExistence type="predicted"/>
<evidence type="ECO:0000313" key="2">
    <source>
        <dbReference type="WBParaSite" id="ES5_v2.g15510.t1"/>
    </source>
</evidence>
<sequence>MDLEHFPCHYYYMTKQQQQMLTKDYKNGVLLPEGYYFDKVDVEKDAKLILNTWRHAAPGDLEATKVKLRRMPSSLVREKRTEEAIAFEHVDSTGFMNHLFTHPEHRNKGIGSAVEIDLCIKLIREGIVPFKDVETFNKNVLAASEKSKYWTRWNSINGQAVLVNSHKHVLKTSYEKSVK</sequence>
<evidence type="ECO:0000313" key="1">
    <source>
        <dbReference type="Proteomes" id="UP000887579"/>
    </source>
</evidence>
<dbReference type="WBParaSite" id="ES5_v2.g15510.t1">
    <property type="protein sequence ID" value="ES5_v2.g15510.t1"/>
    <property type="gene ID" value="ES5_v2.g15510"/>
</dbReference>
<organism evidence="1 2">
    <name type="scientific">Panagrolaimus sp. ES5</name>
    <dbReference type="NCBI Taxonomy" id="591445"/>
    <lineage>
        <taxon>Eukaryota</taxon>
        <taxon>Metazoa</taxon>
        <taxon>Ecdysozoa</taxon>
        <taxon>Nematoda</taxon>
        <taxon>Chromadorea</taxon>
        <taxon>Rhabditida</taxon>
        <taxon>Tylenchina</taxon>
        <taxon>Panagrolaimomorpha</taxon>
        <taxon>Panagrolaimoidea</taxon>
        <taxon>Panagrolaimidae</taxon>
        <taxon>Panagrolaimus</taxon>
    </lineage>
</organism>
<name>A0AC34FE13_9BILA</name>
<dbReference type="Proteomes" id="UP000887579">
    <property type="component" value="Unplaced"/>
</dbReference>
<reference evidence="2" key="1">
    <citation type="submission" date="2022-11" db="UniProtKB">
        <authorList>
            <consortium name="WormBaseParasite"/>
        </authorList>
    </citation>
    <scope>IDENTIFICATION</scope>
</reference>